<keyword evidence="3" id="KW-1185">Reference proteome</keyword>
<reference evidence="2 3" key="1">
    <citation type="submission" date="2016-11" db="EMBL/GenBank/DDBJ databases">
        <authorList>
            <person name="Jaros S."/>
            <person name="Januszkiewicz K."/>
            <person name="Wedrychowicz H."/>
        </authorList>
    </citation>
    <scope>NUCLEOTIDE SEQUENCE [LARGE SCALE GENOMIC DNA]</scope>
    <source>
        <strain evidence="2 3">DSM 29589</strain>
    </source>
</reference>
<evidence type="ECO:0000313" key="2">
    <source>
        <dbReference type="EMBL" id="SHL93090.1"/>
    </source>
</evidence>
<name>A0A1M7EN15_9RHOB</name>
<evidence type="ECO:0000313" key="3">
    <source>
        <dbReference type="Proteomes" id="UP000183974"/>
    </source>
</evidence>
<organism evidence="2 3">
    <name type="scientific">Roseovarius pacificus</name>
    <dbReference type="NCBI Taxonomy" id="337701"/>
    <lineage>
        <taxon>Bacteria</taxon>
        <taxon>Pseudomonadati</taxon>
        <taxon>Pseudomonadota</taxon>
        <taxon>Alphaproteobacteria</taxon>
        <taxon>Rhodobacterales</taxon>
        <taxon>Roseobacteraceae</taxon>
        <taxon>Roseovarius</taxon>
    </lineage>
</organism>
<protein>
    <submittedName>
        <fullName evidence="2">Uncharacterized protein</fullName>
    </submittedName>
</protein>
<feature type="region of interest" description="Disordered" evidence="1">
    <location>
        <begin position="60"/>
        <end position="81"/>
    </location>
</feature>
<evidence type="ECO:0000256" key="1">
    <source>
        <dbReference type="SAM" id="MobiDB-lite"/>
    </source>
</evidence>
<accession>A0A1M7EN15</accession>
<dbReference type="EMBL" id="FRBR01000007">
    <property type="protein sequence ID" value="SHL93090.1"/>
    <property type="molecule type" value="Genomic_DNA"/>
</dbReference>
<gene>
    <name evidence="2" type="ORF">SAMN05444398_107137</name>
</gene>
<sequence>MARAFGNGGWQARSGHWIAMKSDANARKVGRRADFRCALYERQRSAESCLCKNCNRVDDPAGPDRGGRREAGLAPASCPQRNDPVFGRPVRRLFRPDTRNGWSRSSAGATPRAFGKSSLAAAMRCWTPWPIPTRHGSWLGWTWNAGKAIFSGKTGRKRPRPLLSPRGWKGRVIARAAMYWGLGSVQGALRNLAKKNCHRLATNNSFDFRRSLRESTHNLPERGHLQSMPYKMNLEKVS</sequence>
<proteinExistence type="predicted"/>
<dbReference type="AlphaFoldDB" id="A0A1M7EN15"/>
<dbReference type="Proteomes" id="UP000183974">
    <property type="component" value="Unassembled WGS sequence"/>
</dbReference>